<organism evidence="2 3">
    <name type="scientific">Drosophila hydei</name>
    <name type="common">Fruit fly</name>
    <dbReference type="NCBI Taxonomy" id="7224"/>
    <lineage>
        <taxon>Eukaryota</taxon>
        <taxon>Metazoa</taxon>
        <taxon>Ecdysozoa</taxon>
        <taxon>Arthropoda</taxon>
        <taxon>Hexapoda</taxon>
        <taxon>Insecta</taxon>
        <taxon>Pterygota</taxon>
        <taxon>Neoptera</taxon>
        <taxon>Endopterygota</taxon>
        <taxon>Diptera</taxon>
        <taxon>Brachycera</taxon>
        <taxon>Muscomorpha</taxon>
        <taxon>Ephydroidea</taxon>
        <taxon>Drosophilidae</taxon>
        <taxon>Drosophila</taxon>
    </lineage>
</organism>
<feature type="signal peptide" evidence="1">
    <location>
        <begin position="1"/>
        <end position="20"/>
    </location>
</feature>
<name>A0A6J1MHA1_DROHY</name>
<dbReference type="GeneID" id="111604605"/>
<evidence type="ECO:0000313" key="2">
    <source>
        <dbReference type="Proteomes" id="UP000504633"/>
    </source>
</evidence>
<dbReference type="KEGG" id="dhe:111604605"/>
<accession>A0A6J1MHA1</accession>
<gene>
    <name evidence="3" type="primary">LOC111604605</name>
</gene>
<dbReference type="OrthoDB" id="7882129at2759"/>
<reference evidence="3" key="1">
    <citation type="submission" date="2025-08" db="UniProtKB">
        <authorList>
            <consortium name="RefSeq"/>
        </authorList>
    </citation>
    <scope>IDENTIFICATION</scope>
    <source>
        <strain evidence="3">15085-1641.00</strain>
        <tissue evidence="3">Whole body</tissue>
    </source>
</reference>
<dbReference type="OMA" id="AEHMITD"/>
<keyword evidence="1" id="KW-0732">Signal</keyword>
<dbReference type="RefSeq" id="XP_023178486.1">
    <property type="nucleotide sequence ID" value="XM_023322718.2"/>
</dbReference>
<evidence type="ECO:0000256" key="1">
    <source>
        <dbReference type="SAM" id="SignalP"/>
    </source>
</evidence>
<dbReference type="InterPro" id="IPR010629">
    <property type="entry name" value="Ins_allergen"/>
</dbReference>
<sequence length="265" mass="30180">MSKILFAIVCFSLCGASVLASSSRWWPAKLQVDRVTYSPELLQDLRDFIDLIPSIVIDEVIAEHMLTDSGFRKAIKFLRSSDFKHLQQLAESLPEIIEVINFVHLNDKAIRSRIVIDERLRRQLRAYAYKTYGYKSVMENGIAEELEEADDRDLKNLVVVLVPLDLPQAQKLATSVNSFVSFAQELLTHLPRDRFVALIKEKRKSSKVFPKFYEAIRSDAFKSLLDKTMKSQNVQKIIKTLASHEIDAESLKGIALDVISWGPAI</sequence>
<proteinExistence type="predicted"/>
<dbReference type="Proteomes" id="UP000504633">
    <property type="component" value="Unplaced"/>
</dbReference>
<protein>
    <submittedName>
        <fullName evidence="3">Uncharacterized protein LOC111604605</fullName>
    </submittedName>
</protein>
<dbReference type="PANTHER" id="PTHR21163:SF0">
    <property type="entry name" value="GH08205P-RELATED"/>
    <property type="match status" value="1"/>
</dbReference>
<dbReference type="Pfam" id="PF06757">
    <property type="entry name" value="Ins_allergen_rp"/>
    <property type="match status" value="1"/>
</dbReference>
<feature type="chain" id="PRO_5027105814" evidence="1">
    <location>
        <begin position="21"/>
        <end position="265"/>
    </location>
</feature>
<evidence type="ECO:0000313" key="3">
    <source>
        <dbReference type="RefSeq" id="XP_023178486.1"/>
    </source>
</evidence>
<dbReference type="PANTHER" id="PTHR21163">
    <property type="entry name" value="PROTEIN G12"/>
    <property type="match status" value="1"/>
</dbReference>
<dbReference type="AlphaFoldDB" id="A0A6J1MHA1"/>
<keyword evidence="2" id="KW-1185">Reference proteome</keyword>